<dbReference type="RefSeq" id="WP_244018608.1">
    <property type="nucleotide sequence ID" value="NZ_JALHLF010000020.1"/>
</dbReference>
<dbReference type="Gene3D" id="3.40.50.1820">
    <property type="entry name" value="alpha/beta hydrolase"/>
    <property type="match status" value="1"/>
</dbReference>
<name>A0ABT0BBY1_9SPHN</name>
<keyword evidence="2" id="KW-0645">Protease</keyword>
<keyword evidence="5" id="KW-1185">Reference proteome</keyword>
<proteinExistence type="predicted"/>
<dbReference type="InterPro" id="IPR029058">
    <property type="entry name" value="AB_hydrolase_fold"/>
</dbReference>
<comment type="caution">
    <text evidence="4">The sequence shown here is derived from an EMBL/GenBank/DDBJ whole genome shotgun (WGS) entry which is preliminary data.</text>
</comment>
<evidence type="ECO:0000313" key="4">
    <source>
        <dbReference type="EMBL" id="MCJ2182556.1"/>
    </source>
</evidence>
<accession>A0ABT0BBY1</accession>
<evidence type="ECO:0000259" key="3">
    <source>
        <dbReference type="Pfam" id="PF00326"/>
    </source>
</evidence>
<dbReference type="SUPFAM" id="SSF82171">
    <property type="entry name" value="DPP6 N-terminal domain-like"/>
    <property type="match status" value="1"/>
</dbReference>
<dbReference type="SUPFAM" id="SSF53474">
    <property type="entry name" value="alpha/beta-Hydrolases"/>
    <property type="match status" value="1"/>
</dbReference>
<evidence type="ECO:0000256" key="2">
    <source>
        <dbReference type="ARBA" id="ARBA00022825"/>
    </source>
</evidence>
<feature type="domain" description="Peptidase S9 prolyl oligopeptidase catalytic" evidence="3">
    <location>
        <begin position="453"/>
        <end position="654"/>
    </location>
</feature>
<dbReference type="Pfam" id="PF00326">
    <property type="entry name" value="Peptidase_S9"/>
    <property type="match status" value="1"/>
</dbReference>
<keyword evidence="2" id="KW-0720">Serine protease</keyword>
<reference evidence="4" key="1">
    <citation type="submission" date="2022-03" db="EMBL/GenBank/DDBJ databases">
        <title>Identification of a novel bacterium isolated from mangrove sediments.</title>
        <authorList>
            <person name="Pan X."/>
        </authorList>
    </citation>
    <scope>NUCLEOTIDE SEQUENCE</scope>
    <source>
        <strain evidence="4">B1949</strain>
    </source>
</reference>
<organism evidence="4 5">
    <name type="scientific">Novosphingobium organovorum</name>
    <dbReference type="NCBI Taxonomy" id="2930092"/>
    <lineage>
        <taxon>Bacteria</taxon>
        <taxon>Pseudomonadati</taxon>
        <taxon>Pseudomonadota</taxon>
        <taxon>Alphaproteobacteria</taxon>
        <taxon>Sphingomonadales</taxon>
        <taxon>Sphingomonadaceae</taxon>
        <taxon>Novosphingobium</taxon>
    </lineage>
</organism>
<dbReference type="PANTHER" id="PTHR42776:SF27">
    <property type="entry name" value="DIPEPTIDYL PEPTIDASE FAMILY MEMBER 6"/>
    <property type="match status" value="1"/>
</dbReference>
<dbReference type="InterPro" id="IPR011659">
    <property type="entry name" value="WD40"/>
</dbReference>
<dbReference type="Pfam" id="PF07676">
    <property type="entry name" value="PD40"/>
    <property type="match status" value="3"/>
</dbReference>
<dbReference type="PANTHER" id="PTHR42776">
    <property type="entry name" value="SERINE PEPTIDASE S9 FAMILY MEMBER"/>
    <property type="match status" value="1"/>
</dbReference>
<keyword evidence="1" id="KW-0378">Hydrolase</keyword>
<dbReference type="Proteomes" id="UP001162881">
    <property type="component" value="Unassembled WGS sequence"/>
</dbReference>
<dbReference type="EMBL" id="JALHLF010000020">
    <property type="protein sequence ID" value="MCJ2182556.1"/>
    <property type="molecule type" value="Genomic_DNA"/>
</dbReference>
<evidence type="ECO:0000313" key="5">
    <source>
        <dbReference type="Proteomes" id="UP001162881"/>
    </source>
</evidence>
<dbReference type="InterPro" id="IPR011042">
    <property type="entry name" value="6-blade_b-propeller_TolB-like"/>
</dbReference>
<protein>
    <submittedName>
        <fullName evidence="4">S9 family peptidase</fullName>
    </submittedName>
</protein>
<dbReference type="Gene3D" id="2.120.10.30">
    <property type="entry name" value="TolB, C-terminal domain"/>
    <property type="match status" value="2"/>
</dbReference>
<evidence type="ECO:0000256" key="1">
    <source>
        <dbReference type="ARBA" id="ARBA00022801"/>
    </source>
</evidence>
<sequence length="672" mass="73582">MLALGALTSVGATIAAAEEGPRVMTAVDLLNLARASSPMPSPDGSAILYRVSHADWDKNKAVSELWRLDAAGGAPRRMLADAGSHASWSPDGRAIAFVDTREGDKTAQIYLLAADGGEARRLSALDTAPSDLVWSDDGKALFFLANVPQSKERTARLKAKDDMVPFEEPLDHKALWRLDLADGAAPAKAQRVVEGGFDVRAFDRVGGAHGGRIVYRRAASGLLDDQSASELYLHVDGAPDRRLTDNDYNETELRLAPDGRSALFIATAKGGRYGTFNPNLFVLDLASGAVREMAAGPDWAVKEAIWSADGRTIYFTAQDGVRTTLQAVDLAHDRVTRLVGGDAVIGGIALSRDGHTLGFAQRTSARPEEIVTFDPARPRPIQRTHLHDDLASRFRLPRQEAIHWTTRDGQKLEGLLTYPLDYQPGKRYPLIVQSHGGPRSADQFNLFAYSRFLPLLTARGAMVLSVNYRGGTGYGDTFLQGMNAGYFRLADKDVLSGVDELVARGLADPDRLGMMGWSAGGHMTARLETVTDRFKAAVVGAGAVDWPSMYLTSDTRWQRKEWFVTPPYGTTARRDLYQDYSPLAAVDKVTTPTLILAGAEDERVPSSQSVMYYRALKALGVESRLYLAPREPHNFRELRHRLFQINAQVEWFSRLVLGLDFTPEEAPEPADS</sequence>
<gene>
    <name evidence="4" type="ORF">MTR62_07605</name>
</gene>
<dbReference type="InterPro" id="IPR001375">
    <property type="entry name" value="Peptidase_S9_cat"/>
</dbReference>